<evidence type="ECO:0000256" key="2">
    <source>
        <dbReference type="SAM" id="Phobius"/>
    </source>
</evidence>
<dbReference type="AlphaFoldDB" id="A0A2N5J980"/>
<feature type="region of interest" description="Disordered" evidence="1">
    <location>
        <begin position="94"/>
        <end position="119"/>
    </location>
</feature>
<proteinExistence type="predicted"/>
<evidence type="ECO:0000313" key="4">
    <source>
        <dbReference type="Proteomes" id="UP000235050"/>
    </source>
</evidence>
<protein>
    <submittedName>
        <fullName evidence="3">Uncharacterized protein</fullName>
    </submittedName>
</protein>
<dbReference type="OrthoDB" id="3235697at2"/>
<accession>A0A2N5J980</accession>
<keyword evidence="4" id="KW-1185">Reference proteome</keyword>
<feature type="transmembrane region" description="Helical" evidence="2">
    <location>
        <begin position="43"/>
        <end position="61"/>
    </location>
</feature>
<dbReference type="EMBL" id="NMWU01000024">
    <property type="protein sequence ID" value="PLS30764.1"/>
    <property type="molecule type" value="Genomic_DNA"/>
</dbReference>
<gene>
    <name evidence="3" type="ORF">Uis1B_1346</name>
</gene>
<dbReference type="RefSeq" id="WP_101616838.1">
    <property type="nucleotide sequence ID" value="NZ_NMWU01000024.1"/>
</dbReference>
<organism evidence="3 4">
    <name type="scientific">Bifidobacterium margollesii</name>
    <dbReference type="NCBI Taxonomy" id="2020964"/>
    <lineage>
        <taxon>Bacteria</taxon>
        <taxon>Bacillati</taxon>
        <taxon>Actinomycetota</taxon>
        <taxon>Actinomycetes</taxon>
        <taxon>Bifidobacteriales</taxon>
        <taxon>Bifidobacteriaceae</taxon>
        <taxon>Bifidobacterium</taxon>
    </lineage>
</organism>
<feature type="transmembrane region" description="Helical" evidence="2">
    <location>
        <begin position="17"/>
        <end position="37"/>
    </location>
</feature>
<sequence>MTNDGTGDGNGRDRRMAIVQIVVGVLMAAGLVVAAGLLYDWRLAVLLMIMMIPAVLATIVIHHHPERTGGRSAFGITDASTLLEPFTAVRRAVAEEDASDTADSEHDRTSRKVTTSHAD</sequence>
<evidence type="ECO:0000313" key="3">
    <source>
        <dbReference type="EMBL" id="PLS30764.1"/>
    </source>
</evidence>
<evidence type="ECO:0000256" key="1">
    <source>
        <dbReference type="SAM" id="MobiDB-lite"/>
    </source>
</evidence>
<keyword evidence="2" id="KW-0472">Membrane</keyword>
<reference evidence="3 4" key="1">
    <citation type="submission" date="2017-07" db="EMBL/GenBank/DDBJ databases">
        <title>Bifidobacterium novel species.</title>
        <authorList>
            <person name="Lugli G.A."/>
            <person name="Milani C."/>
            <person name="Duranti S."/>
            <person name="Mangifesta M."/>
        </authorList>
    </citation>
    <scope>NUCLEOTIDE SEQUENCE [LARGE SCALE GENOMIC DNA]</scope>
    <source>
        <strain evidence="4">Uis1B</strain>
    </source>
</reference>
<keyword evidence="2" id="KW-1133">Transmembrane helix</keyword>
<comment type="caution">
    <text evidence="3">The sequence shown here is derived from an EMBL/GenBank/DDBJ whole genome shotgun (WGS) entry which is preliminary data.</text>
</comment>
<name>A0A2N5J980_9BIFI</name>
<dbReference type="Proteomes" id="UP000235050">
    <property type="component" value="Unassembled WGS sequence"/>
</dbReference>
<keyword evidence="2" id="KW-0812">Transmembrane</keyword>